<evidence type="ECO:0000313" key="2">
    <source>
        <dbReference type="EMBL" id="TRM62386.1"/>
    </source>
</evidence>
<dbReference type="AlphaFoldDB" id="A0A550CCH4"/>
<name>A0A550CCH4_9AGAR</name>
<feature type="chain" id="PRO_5021817259" description="Secreted protein" evidence="1">
    <location>
        <begin position="21"/>
        <end position="135"/>
    </location>
</feature>
<dbReference type="Proteomes" id="UP000320762">
    <property type="component" value="Unassembled WGS sequence"/>
</dbReference>
<comment type="caution">
    <text evidence="2">The sequence shown here is derived from an EMBL/GenBank/DDBJ whole genome shotgun (WGS) entry which is preliminary data.</text>
</comment>
<evidence type="ECO:0000256" key="1">
    <source>
        <dbReference type="SAM" id="SignalP"/>
    </source>
</evidence>
<reference evidence="2 3" key="1">
    <citation type="journal article" date="2019" name="New Phytol.">
        <title>Comparative genomics reveals unique wood-decay strategies and fruiting body development in the Schizophyllaceae.</title>
        <authorList>
            <person name="Almasi E."/>
            <person name="Sahu N."/>
            <person name="Krizsan K."/>
            <person name="Balint B."/>
            <person name="Kovacs G.M."/>
            <person name="Kiss B."/>
            <person name="Cseklye J."/>
            <person name="Drula E."/>
            <person name="Henrissat B."/>
            <person name="Nagy I."/>
            <person name="Chovatia M."/>
            <person name="Adam C."/>
            <person name="LaButti K."/>
            <person name="Lipzen A."/>
            <person name="Riley R."/>
            <person name="Grigoriev I.V."/>
            <person name="Nagy L.G."/>
        </authorList>
    </citation>
    <scope>NUCLEOTIDE SEQUENCE [LARGE SCALE GENOMIC DNA]</scope>
    <source>
        <strain evidence="2 3">NL-1724</strain>
    </source>
</reference>
<dbReference type="EMBL" id="VDMD01000013">
    <property type="protein sequence ID" value="TRM62386.1"/>
    <property type="molecule type" value="Genomic_DNA"/>
</dbReference>
<keyword evidence="1" id="KW-0732">Signal</keyword>
<evidence type="ECO:0000313" key="3">
    <source>
        <dbReference type="Proteomes" id="UP000320762"/>
    </source>
</evidence>
<protein>
    <recommendedName>
        <fullName evidence="4">Secreted protein</fullName>
    </recommendedName>
</protein>
<proteinExistence type="predicted"/>
<sequence length="135" mass="15203">MLSIGQHALVVLLSGRVAVASLRQRRIVVASLLHYKPSRSTFIRHHLNRSTVTIWIVRLQIRISGVRVRSAADDCLVIVRPQVRRTNLDDYAGCRGGAINVAVKHEGSRSARGGRGRRRALVVLRRRALVTKNRW</sequence>
<feature type="signal peptide" evidence="1">
    <location>
        <begin position="1"/>
        <end position="20"/>
    </location>
</feature>
<gene>
    <name evidence="2" type="ORF">BD626DRAFT_60785</name>
</gene>
<organism evidence="2 3">
    <name type="scientific">Schizophyllum amplum</name>
    <dbReference type="NCBI Taxonomy" id="97359"/>
    <lineage>
        <taxon>Eukaryota</taxon>
        <taxon>Fungi</taxon>
        <taxon>Dikarya</taxon>
        <taxon>Basidiomycota</taxon>
        <taxon>Agaricomycotina</taxon>
        <taxon>Agaricomycetes</taxon>
        <taxon>Agaricomycetidae</taxon>
        <taxon>Agaricales</taxon>
        <taxon>Schizophyllaceae</taxon>
        <taxon>Schizophyllum</taxon>
    </lineage>
</organism>
<keyword evidence="3" id="KW-1185">Reference proteome</keyword>
<evidence type="ECO:0008006" key="4">
    <source>
        <dbReference type="Google" id="ProtNLM"/>
    </source>
</evidence>
<accession>A0A550CCH4</accession>